<name>A0A4Z0R9M4_9FIRM</name>
<feature type="transmembrane region" description="Helical" evidence="1">
    <location>
        <begin position="30"/>
        <end position="51"/>
    </location>
</feature>
<evidence type="ECO:0000313" key="2">
    <source>
        <dbReference type="EMBL" id="TGE38306.1"/>
    </source>
</evidence>
<accession>A0A4Z0R9M4</accession>
<evidence type="ECO:0008006" key="4">
    <source>
        <dbReference type="Google" id="ProtNLM"/>
    </source>
</evidence>
<dbReference type="AlphaFoldDB" id="A0A4Z0R9M4"/>
<dbReference type="RefSeq" id="WP_135546281.1">
    <property type="nucleotide sequence ID" value="NZ_SPQQ01000003.1"/>
</dbReference>
<feature type="transmembrane region" description="Helical" evidence="1">
    <location>
        <begin position="285"/>
        <end position="304"/>
    </location>
</feature>
<feature type="transmembrane region" description="Helical" evidence="1">
    <location>
        <begin position="358"/>
        <end position="379"/>
    </location>
</feature>
<feature type="transmembrane region" description="Helical" evidence="1">
    <location>
        <begin position="243"/>
        <end position="265"/>
    </location>
</feature>
<keyword evidence="1" id="KW-0812">Transmembrane</keyword>
<feature type="transmembrane region" description="Helical" evidence="1">
    <location>
        <begin position="316"/>
        <end position="338"/>
    </location>
</feature>
<feature type="transmembrane region" description="Helical" evidence="1">
    <location>
        <begin position="172"/>
        <end position="191"/>
    </location>
</feature>
<protein>
    <recommendedName>
        <fullName evidence="4">AAT family amino acid transporter</fullName>
    </recommendedName>
</protein>
<evidence type="ECO:0000313" key="3">
    <source>
        <dbReference type="Proteomes" id="UP000298460"/>
    </source>
</evidence>
<comment type="caution">
    <text evidence="2">The sequence shown here is derived from an EMBL/GenBank/DDBJ whole genome shotgun (WGS) entry which is preliminary data.</text>
</comment>
<gene>
    <name evidence="2" type="ORF">E4K67_10130</name>
</gene>
<keyword evidence="3" id="KW-1185">Reference proteome</keyword>
<keyword evidence="1" id="KW-0472">Membrane</keyword>
<feature type="transmembrane region" description="Helical" evidence="1">
    <location>
        <begin position="132"/>
        <end position="151"/>
    </location>
</feature>
<dbReference type="OrthoDB" id="8969541at2"/>
<proteinExistence type="predicted"/>
<keyword evidence="1" id="KW-1133">Transmembrane helix</keyword>
<reference evidence="2 3" key="1">
    <citation type="submission" date="2019-03" db="EMBL/GenBank/DDBJ databases">
        <title>Draft Genome Sequence of Desulfosporosinus fructosivorans Strain 63.6F, Isolated from Marine Sediment in the Baltic Sea.</title>
        <authorList>
            <person name="Hausmann B."/>
            <person name="Vandieken V."/>
            <person name="Pjevac P."/>
            <person name="Schreck K."/>
            <person name="Herbold C.W."/>
            <person name="Loy A."/>
        </authorList>
    </citation>
    <scope>NUCLEOTIDE SEQUENCE [LARGE SCALE GENOMIC DNA]</scope>
    <source>
        <strain evidence="2 3">63.6F</strain>
    </source>
</reference>
<feature type="transmembrane region" description="Helical" evidence="1">
    <location>
        <begin position="96"/>
        <end position="120"/>
    </location>
</feature>
<dbReference type="Proteomes" id="UP000298460">
    <property type="component" value="Unassembled WGS sequence"/>
</dbReference>
<feature type="transmembrane region" description="Helical" evidence="1">
    <location>
        <begin position="203"/>
        <end position="222"/>
    </location>
</feature>
<evidence type="ECO:0000256" key="1">
    <source>
        <dbReference type="SAM" id="Phobius"/>
    </source>
</evidence>
<organism evidence="2 3">
    <name type="scientific">Desulfosporosinus fructosivorans</name>
    <dbReference type="NCBI Taxonomy" id="2018669"/>
    <lineage>
        <taxon>Bacteria</taxon>
        <taxon>Bacillati</taxon>
        <taxon>Bacillota</taxon>
        <taxon>Clostridia</taxon>
        <taxon>Eubacteriales</taxon>
        <taxon>Desulfitobacteriaceae</taxon>
        <taxon>Desulfosporosinus</taxon>
    </lineage>
</organism>
<dbReference type="EMBL" id="SPQQ01000003">
    <property type="protein sequence ID" value="TGE38306.1"/>
    <property type="molecule type" value="Genomic_DNA"/>
</dbReference>
<sequence length="383" mass="42331">MGLDVSTNAAGKGGEIISTKKQFGLSVNPIMFAMAHLAIILAVSLVVWNVFADPKQGIWKLYPQPFGAIMFWFILEVVFLAFNGELWPFQRLKQPLAGLVAFVTGAVLAFLTVGILVYGIGSFEPAFDPSGAGWTATGMIVLMGFYFFGILATNMGHWPWVDLGLKQPWVGIIEFFEGFFLAFLGYLVLIYPSVASWSQSGKVILPLVTAVGWFYSVVVSWLTTANALDNWPWSQLGSRAKTALVSFFGNFIIGTGIYFLFLALLKNFLIPVEAQESLGVAITMWPAQLGVCILFWVLTWSTVFDNQPLNTASKKVIRVVITYGLGLITFLVYTRWFAISVLHEAEISPGFGGDPLTWIDLMILVMLVYAVYFGSYGLIKKNK</sequence>
<feature type="transmembrane region" description="Helical" evidence="1">
    <location>
        <begin position="66"/>
        <end position="84"/>
    </location>
</feature>